<dbReference type="Proteomes" id="UP001209885">
    <property type="component" value="Unassembled WGS sequence"/>
</dbReference>
<evidence type="ECO:0000313" key="3">
    <source>
        <dbReference type="Proteomes" id="UP001209885"/>
    </source>
</evidence>
<dbReference type="PROSITE" id="PS50164">
    <property type="entry name" value="GIY_YIG"/>
    <property type="match status" value="1"/>
</dbReference>
<dbReference type="CDD" id="cd10439">
    <property type="entry name" value="GIY-YIG_COG3410"/>
    <property type="match status" value="1"/>
</dbReference>
<dbReference type="InterPro" id="IPR036286">
    <property type="entry name" value="LexA/Signal_pep-like_sf"/>
</dbReference>
<evidence type="ECO:0000259" key="1">
    <source>
        <dbReference type="PROSITE" id="PS50164"/>
    </source>
</evidence>
<dbReference type="InterPro" id="IPR000305">
    <property type="entry name" value="GIY-YIG_endonuc"/>
</dbReference>
<dbReference type="Gene3D" id="2.10.109.10">
    <property type="entry name" value="Umud Fragment, subunit A"/>
    <property type="match status" value="1"/>
</dbReference>
<sequence length="725" mass="83679">MNKHYYIENHQFDDEIGDRLSKSKFSRENWPIVYILSDDEVKEAYIGETTDAVSRMTTHRKSVEKRKLTAVHIIESERFNKSATLDIESNLIKYMAGEGTYQLLNGNLGIANHTYFQKQEYWKLFNDIWDELHSIGIVKSTIEAINNSDLFKYSPYKALSTIQQKGVRLIIDTLLAEDQKSIVIKGGAGTGKTVIAVYLFKLLVSNLEDFNYLDLGKDEDGELLEKVVKLKEKFKNPKLALVVPMTSFRNTLKKVFSNVKGLRASMVVGPSEITKQKYDLIMVDEAHRLRRRKNLTNYKSFDDGNKLLGLDKETGNELDWMRMQAKLSVYFYDPSQSIKPTDVTKDSFDDMIREDNASVIELTSQFRVKGGNGYVDFVDALLNTNFQKLRPFQHENYSVKLFNHFENFVNEIQSKEGEYKLSRMIAGYSWEWKSKNDPKAYDIEIENVKLRWNRTNADWINASDSVKEVGCIHTTQGYDLNYAGIIFGHEIGYDSEKDEIIIRSENYKDKNGRNGIKESKQLKDYILNIYKTIMLRGIKGTYIYACDPELRKYLSNYVQSAKYKEEHVEEEVEIIPFVNSVPLYDLEAAAGEFSEGQFVKEQEFILVPDSVPITEDLFACKVVGESMNRIIPNGSICLFRKYSGGTRNGRIVLAQSSDLHHTELGSGYTVKEYYSKKVINEEGWEHEKIILRPLSNDKNYKDIELTSDDLQDFRVVGIFERVLKQ</sequence>
<dbReference type="CDD" id="cd06529">
    <property type="entry name" value="S24_LexA-like"/>
    <property type="match status" value="1"/>
</dbReference>
<proteinExistence type="predicted"/>
<dbReference type="Gene3D" id="3.40.50.300">
    <property type="entry name" value="P-loop containing nucleotide triphosphate hydrolases"/>
    <property type="match status" value="1"/>
</dbReference>
<dbReference type="InterPro" id="IPR027417">
    <property type="entry name" value="P-loop_NTPase"/>
</dbReference>
<name>A0ABT3RQ45_9BACT</name>
<gene>
    <name evidence="2" type="ORF">OO013_07270</name>
</gene>
<keyword evidence="3" id="KW-1185">Reference proteome</keyword>
<dbReference type="RefSeq" id="WP_266056058.1">
    <property type="nucleotide sequence ID" value="NZ_JAPFQN010000004.1"/>
</dbReference>
<dbReference type="InterPro" id="IPR015927">
    <property type="entry name" value="Peptidase_S24_S26A/B/C"/>
</dbReference>
<dbReference type="SUPFAM" id="SSF51306">
    <property type="entry name" value="LexA/Signal peptidase"/>
    <property type="match status" value="1"/>
</dbReference>
<evidence type="ECO:0000313" key="2">
    <source>
        <dbReference type="EMBL" id="MCX2743658.1"/>
    </source>
</evidence>
<reference evidence="2 3" key="1">
    <citation type="submission" date="2022-11" db="EMBL/GenBank/DDBJ databases">
        <title>The characterization of three novel Bacteroidetes species and genomic analysis of their roles in tidal elemental geochemical cycles.</title>
        <authorList>
            <person name="Ma K."/>
        </authorList>
    </citation>
    <scope>NUCLEOTIDE SEQUENCE [LARGE SCALE GENOMIC DNA]</scope>
    <source>
        <strain evidence="2 3">M17</strain>
    </source>
</reference>
<dbReference type="Pfam" id="PF09848">
    <property type="entry name" value="SLFN-g3_helicase"/>
    <property type="match status" value="1"/>
</dbReference>
<dbReference type="Pfam" id="PF00717">
    <property type="entry name" value="Peptidase_S24"/>
    <property type="match status" value="1"/>
</dbReference>
<feature type="domain" description="GIY-YIG" evidence="1">
    <location>
        <begin position="29"/>
        <end position="103"/>
    </location>
</feature>
<comment type="caution">
    <text evidence="2">The sequence shown here is derived from an EMBL/GenBank/DDBJ whole genome shotgun (WGS) entry which is preliminary data.</text>
</comment>
<accession>A0ABT3RQ45</accession>
<dbReference type="EMBL" id="JAPFQN010000004">
    <property type="protein sequence ID" value="MCX2743658.1"/>
    <property type="molecule type" value="Genomic_DNA"/>
</dbReference>
<dbReference type="SUPFAM" id="SSF52540">
    <property type="entry name" value="P-loop containing nucleoside triphosphate hydrolases"/>
    <property type="match status" value="1"/>
</dbReference>
<protein>
    <submittedName>
        <fullName evidence="2">DUF2075 domain-containing protein</fullName>
    </submittedName>
</protein>
<dbReference type="InterPro" id="IPR039418">
    <property type="entry name" value="LexA-like"/>
</dbReference>
<dbReference type="InterPro" id="IPR018647">
    <property type="entry name" value="SLFN_3-like_DNA/RNA_helicase"/>
</dbReference>
<organism evidence="2 3">
    <name type="scientific">Mangrovivirga halotolerans</name>
    <dbReference type="NCBI Taxonomy" id="2993936"/>
    <lineage>
        <taxon>Bacteria</taxon>
        <taxon>Pseudomonadati</taxon>
        <taxon>Bacteroidota</taxon>
        <taxon>Cytophagia</taxon>
        <taxon>Cytophagales</taxon>
        <taxon>Mangrovivirgaceae</taxon>
        <taxon>Mangrovivirga</taxon>
    </lineage>
</organism>